<dbReference type="PROSITE" id="PS50949">
    <property type="entry name" value="HTH_GNTR"/>
    <property type="match status" value="1"/>
</dbReference>
<dbReference type="Gene3D" id="1.10.10.10">
    <property type="entry name" value="Winged helix-like DNA-binding domain superfamily/Winged helix DNA-binding domain"/>
    <property type="match status" value="1"/>
</dbReference>
<dbReference type="InterPro" id="IPR036390">
    <property type="entry name" value="WH_DNA-bd_sf"/>
</dbReference>
<evidence type="ECO:0000256" key="1">
    <source>
        <dbReference type="ARBA" id="ARBA00023015"/>
    </source>
</evidence>
<keyword evidence="3" id="KW-0804">Transcription</keyword>
<evidence type="ECO:0000256" key="2">
    <source>
        <dbReference type="ARBA" id="ARBA00023125"/>
    </source>
</evidence>
<evidence type="ECO:0000313" key="5">
    <source>
        <dbReference type="EMBL" id="OHX53881.1"/>
    </source>
</evidence>
<sequence length="119" mass="13649">MGLEFDKDKPIYQQLIERLSGDIIRGVRKPGDKLPSVREYAIEVGVNANTVQRVYREMEAMELTETRRGQGSFITENEARLDKLRASKKTDLVKSFIANVEAYGFSKAEIVELVRREIQ</sequence>
<dbReference type="Proteomes" id="UP000242153">
    <property type="component" value="Unassembled WGS sequence"/>
</dbReference>
<dbReference type="InterPro" id="IPR036388">
    <property type="entry name" value="WH-like_DNA-bd_sf"/>
</dbReference>
<evidence type="ECO:0000313" key="6">
    <source>
        <dbReference type="Proteomes" id="UP000242153"/>
    </source>
</evidence>
<dbReference type="EMBL" id="MBQG01000056">
    <property type="protein sequence ID" value="OHX53881.1"/>
    <property type="molecule type" value="Genomic_DNA"/>
</dbReference>
<dbReference type="CDD" id="cd07377">
    <property type="entry name" value="WHTH_GntR"/>
    <property type="match status" value="1"/>
</dbReference>
<evidence type="ECO:0000256" key="3">
    <source>
        <dbReference type="ARBA" id="ARBA00023163"/>
    </source>
</evidence>
<keyword evidence="6" id="KW-1185">Reference proteome</keyword>
<keyword evidence="2" id="KW-0238">DNA-binding</keyword>
<proteinExistence type="predicted"/>
<dbReference type="SUPFAM" id="SSF46785">
    <property type="entry name" value="Winged helix' DNA-binding domain"/>
    <property type="match status" value="1"/>
</dbReference>
<evidence type="ECO:0000259" key="4">
    <source>
        <dbReference type="PROSITE" id="PS50949"/>
    </source>
</evidence>
<accession>A0ABX3D1S1</accession>
<organism evidence="5 6">
    <name type="scientific">Planococcus salinarum</name>
    <dbReference type="NCBI Taxonomy" id="622695"/>
    <lineage>
        <taxon>Bacteria</taxon>
        <taxon>Bacillati</taxon>
        <taxon>Bacillota</taxon>
        <taxon>Bacilli</taxon>
        <taxon>Bacillales</taxon>
        <taxon>Caryophanaceae</taxon>
        <taxon>Planococcus</taxon>
    </lineage>
</organism>
<protein>
    <submittedName>
        <fullName evidence="5">GntR family transcriptional regulator</fullName>
    </submittedName>
</protein>
<dbReference type="Pfam" id="PF00392">
    <property type="entry name" value="GntR"/>
    <property type="match status" value="1"/>
</dbReference>
<dbReference type="SMART" id="SM00345">
    <property type="entry name" value="HTH_GNTR"/>
    <property type="match status" value="1"/>
</dbReference>
<dbReference type="RefSeq" id="WP_071151953.1">
    <property type="nucleotide sequence ID" value="NZ_QQRT01000007.1"/>
</dbReference>
<dbReference type="InterPro" id="IPR000524">
    <property type="entry name" value="Tscrpt_reg_HTH_GntR"/>
</dbReference>
<feature type="domain" description="HTH gntR-type" evidence="4">
    <location>
        <begin position="9"/>
        <end position="77"/>
    </location>
</feature>
<name>A0ABX3D1S1_9BACL</name>
<reference evidence="5" key="1">
    <citation type="submission" date="2016-07" db="EMBL/GenBank/DDBJ databases">
        <title>Draft genome Planococcus salivarum.</title>
        <authorList>
            <person name="See-Too W.S."/>
        </authorList>
    </citation>
    <scope>NUCLEOTIDE SEQUENCE [LARGE SCALE GENOMIC DNA]</scope>
    <source>
        <strain evidence="5">DSM 23820</strain>
    </source>
</reference>
<dbReference type="PANTHER" id="PTHR38445:SF9">
    <property type="entry name" value="HTH-TYPE TRANSCRIPTIONAL REPRESSOR YTRA"/>
    <property type="match status" value="1"/>
</dbReference>
<keyword evidence="1" id="KW-0805">Transcription regulation</keyword>
<dbReference type="PANTHER" id="PTHR38445">
    <property type="entry name" value="HTH-TYPE TRANSCRIPTIONAL REPRESSOR YTRA"/>
    <property type="match status" value="1"/>
</dbReference>
<gene>
    <name evidence="5" type="ORF">BB776_01660</name>
</gene>
<comment type="caution">
    <text evidence="5">The sequence shown here is derived from an EMBL/GenBank/DDBJ whole genome shotgun (WGS) entry which is preliminary data.</text>
</comment>